<dbReference type="InParanoid" id="A0A1B1YW44"/>
<organism evidence="1 2">
    <name type="scientific">Immundisolibacter cernigliae</name>
    <dbReference type="NCBI Taxonomy" id="1810504"/>
    <lineage>
        <taxon>Bacteria</taxon>
        <taxon>Pseudomonadati</taxon>
        <taxon>Pseudomonadota</taxon>
        <taxon>Gammaproteobacteria</taxon>
        <taxon>Immundisolibacterales</taxon>
        <taxon>Immundisolibacteraceae</taxon>
        <taxon>Immundisolibacter</taxon>
    </lineage>
</organism>
<dbReference type="STRING" id="1810504.PG2T_13185"/>
<dbReference type="KEGG" id="gbi:PG2T_13185"/>
<reference evidence="2" key="1">
    <citation type="submission" date="2016-03" db="EMBL/GenBank/DDBJ databases">
        <title>Complete genome sequence of Solimmundus cernigliae, representing a novel lineage of polycyclic aromatic hydrocarbon degraders within the Gammaproteobacteria.</title>
        <authorList>
            <person name="Singleton D.R."/>
            <person name="Dickey A.N."/>
            <person name="Scholl E.H."/>
            <person name="Wright F.A."/>
            <person name="Aitken M.D."/>
        </authorList>
    </citation>
    <scope>NUCLEOTIDE SEQUENCE [LARGE SCALE GENOMIC DNA]</scope>
    <source>
        <strain evidence="2">TR3.2</strain>
    </source>
</reference>
<name>A0A1B1YW44_9GAMM</name>
<dbReference type="EMBL" id="CP014671">
    <property type="protein sequence ID" value="ANX05034.1"/>
    <property type="molecule type" value="Genomic_DNA"/>
</dbReference>
<dbReference type="RefSeq" id="WP_068806410.1">
    <property type="nucleotide sequence ID" value="NZ_CP014671.1"/>
</dbReference>
<keyword evidence="2" id="KW-1185">Reference proteome</keyword>
<proteinExistence type="predicted"/>
<protein>
    <submittedName>
        <fullName evidence="1">Uncharacterized protein</fullName>
    </submittedName>
</protein>
<dbReference type="AlphaFoldDB" id="A0A1B1YW44"/>
<dbReference type="Proteomes" id="UP000092952">
    <property type="component" value="Chromosome"/>
</dbReference>
<evidence type="ECO:0000313" key="2">
    <source>
        <dbReference type="Proteomes" id="UP000092952"/>
    </source>
</evidence>
<accession>A0A1B1YW44</accession>
<dbReference type="OrthoDB" id="7060208at2"/>
<sequence length="369" mass="40195">MIKEIDFRTTPRLCSEAQVREGARNLLVNCCEVKRGTELMIVNENGLVDPPVAAIIQDEARKLGARVHVLWADAISGPDDVPRTLLAAVSQADVTLLNHLMAAVLRLVPFEGRGQKVMNPLTTWDQLGSEYARIPFQVSAEILKALAPQLAAAGDYQVTCPLGTDLRAPLHPKPAAPAAVDSFTLRTFPLSVTAVYSCLEASGRLAIRWVTPSTIRVMKARGVILPGPVLATLENGRMVDFEGEPAAVDALRRYLDTAGAEIHKDGYIVNSWHMGTHPGCFTHLRPQDDMFGWILHAHGNPRLAHFHVIGQAPPGEGSMPLLDPTVRFGGRTLWEHGRLLLADDPAFRARIAAWGDPDRLLQADPNVGV</sequence>
<evidence type="ECO:0000313" key="1">
    <source>
        <dbReference type="EMBL" id="ANX05034.1"/>
    </source>
</evidence>
<gene>
    <name evidence="1" type="ORF">PG2T_13185</name>
</gene>